<comment type="caution">
    <text evidence="2">The sequence shown here is derived from an EMBL/GenBank/DDBJ whole genome shotgun (WGS) entry which is preliminary data.</text>
</comment>
<evidence type="ECO:0000256" key="1">
    <source>
        <dbReference type="SAM" id="MobiDB-lite"/>
    </source>
</evidence>
<dbReference type="Proteomes" id="UP000750334">
    <property type="component" value="Unassembled WGS sequence"/>
</dbReference>
<protein>
    <submittedName>
        <fullName evidence="2">Uncharacterized protein</fullName>
    </submittedName>
</protein>
<feature type="region of interest" description="Disordered" evidence="1">
    <location>
        <begin position="1"/>
        <end position="26"/>
    </location>
</feature>
<evidence type="ECO:0000313" key="2">
    <source>
        <dbReference type="EMBL" id="KAG0653250.1"/>
    </source>
</evidence>
<accession>A0A9P6VS34</accession>
<keyword evidence="3" id="KW-1185">Reference proteome</keyword>
<evidence type="ECO:0000313" key="3">
    <source>
        <dbReference type="Proteomes" id="UP000750334"/>
    </source>
</evidence>
<organism evidence="2 3">
    <name type="scientific">Maudiozyma exigua</name>
    <name type="common">Yeast</name>
    <name type="synonym">Kazachstania exigua</name>
    <dbReference type="NCBI Taxonomy" id="34358"/>
    <lineage>
        <taxon>Eukaryota</taxon>
        <taxon>Fungi</taxon>
        <taxon>Dikarya</taxon>
        <taxon>Ascomycota</taxon>
        <taxon>Saccharomycotina</taxon>
        <taxon>Saccharomycetes</taxon>
        <taxon>Saccharomycetales</taxon>
        <taxon>Saccharomycetaceae</taxon>
        <taxon>Maudiozyma</taxon>
    </lineage>
</organism>
<proteinExistence type="predicted"/>
<name>A0A9P6VS34_MAUEX</name>
<sequence>PRRRNTRRRQANATQQENSSTSDNNSNVILGTNINVNDIVTKEQFNAMLAMLQNLTRQVENITTNRDNSINIQQIGEAENITNGVDPNSSIGNTQLTDNTSSLIPYINLNADNYTKYNIDCPQNTDPVSLLTWYREFEDIMTNIGLHTFLFKREFNTNTSNPIEIEEDRYVRSSILHHLFPDDYLHLANARNSSSLFQAIKHKYFPKRPSDLANQLENELNVSYTCDISLLDTTFTFINMLRRIAKDPPQEEATYVSHLMGNAINQFTSSFSTIYNDWMDKKSKYT</sequence>
<feature type="non-terminal residue" evidence="2">
    <location>
        <position position="286"/>
    </location>
</feature>
<gene>
    <name evidence="2" type="ORF">C6P45_004015</name>
</gene>
<dbReference type="EMBL" id="PUHR01000477">
    <property type="protein sequence ID" value="KAG0653250.1"/>
    <property type="molecule type" value="Genomic_DNA"/>
</dbReference>
<feature type="compositionally biased region" description="Polar residues" evidence="1">
    <location>
        <begin position="16"/>
        <end position="26"/>
    </location>
</feature>
<feature type="non-terminal residue" evidence="2">
    <location>
        <position position="1"/>
    </location>
</feature>
<reference evidence="2 3" key="1">
    <citation type="submission" date="2020-11" db="EMBL/GenBank/DDBJ databases">
        <title>Kefir isolates.</title>
        <authorList>
            <person name="Marcisauskas S."/>
            <person name="Kim Y."/>
            <person name="Blasche S."/>
        </authorList>
    </citation>
    <scope>NUCLEOTIDE SEQUENCE [LARGE SCALE GENOMIC DNA]</scope>
    <source>
        <strain evidence="2 3">OG2</strain>
    </source>
</reference>
<feature type="compositionally biased region" description="Basic residues" evidence="1">
    <location>
        <begin position="1"/>
        <end position="10"/>
    </location>
</feature>
<dbReference type="AlphaFoldDB" id="A0A9P6VS34"/>